<sequence length="215" mass="24706">MFREVLITCLLAVSMSVHGALEAPERSYDILMLLPCASKSHRNVFMPLATALTQRGHKVTMLSALPPADNNPDITYVDHGLKHFDHSDVNMFEATENESEMFKDFEIIFSALANEIYGVPTVWELYKNRHKFDLIIINHLFSESMYPFVHNRTYITINTAGLEPDHSAMLGNVLNPAYVSNFLSEFPRPYSTLDRFRNFLFTLVGTYFWRASILF</sequence>
<dbReference type="AlphaFoldDB" id="A0A6A0H6Z8"/>
<dbReference type="Proteomes" id="UP000711488">
    <property type="component" value="Unassembled WGS sequence"/>
</dbReference>
<dbReference type="EMBL" id="JQDR03006160">
    <property type="protein sequence ID" value="KAA0200611.1"/>
    <property type="molecule type" value="Genomic_DNA"/>
</dbReference>
<accession>A0A6A0H6Z8</accession>
<protein>
    <recommendedName>
        <fullName evidence="3">UDP-glycosyltransferase</fullName>
    </recommendedName>
</protein>
<evidence type="ECO:0000313" key="2">
    <source>
        <dbReference type="EMBL" id="KAA0200611.1"/>
    </source>
</evidence>
<reference evidence="2" key="2">
    <citation type="journal article" date="2018" name="Environ. Sci. Technol.">
        <title>The Toxicogenome of Hyalella azteca: A Model for Sediment Ecotoxicology and Evolutionary Toxicology.</title>
        <authorList>
            <person name="Poynton H.C."/>
            <person name="Hasenbein S."/>
            <person name="Benoit J.B."/>
            <person name="Sepulveda M.S."/>
            <person name="Poelchau M.F."/>
            <person name="Hughes D.S.T."/>
            <person name="Murali S.C."/>
            <person name="Chen S."/>
            <person name="Glastad K.M."/>
            <person name="Goodisman M.A.D."/>
            <person name="Werren J.H."/>
            <person name="Vineis J.H."/>
            <person name="Bowen J.L."/>
            <person name="Friedrich M."/>
            <person name="Jones J."/>
            <person name="Robertson H.M."/>
            <person name="Feyereisen R."/>
            <person name="Mechler-Hickson A."/>
            <person name="Mathers N."/>
            <person name="Lee C.E."/>
            <person name="Colbourne J.K."/>
            <person name="Biales A."/>
            <person name="Johnston J.S."/>
            <person name="Wellborn G.A."/>
            <person name="Rosendale A.J."/>
            <person name="Cridge A.G."/>
            <person name="Munoz-Torres M.C."/>
            <person name="Bain P.A."/>
            <person name="Manny A.R."/>
            <person name="Major K.M."/>
            <person name="Lambert F.N."/>
            <person name="Vulpe C.D."/>
            <person name="Tuck P."/>
            <person name="Blalock B.J."/>
            <person name="Lin Y.Y."/>
            <person name="Smith M.E."/>
            <person name="Ochoa-Acuna H."/>
            <person name="Chen M.M."/>
            <person name="Childers C.P."/>
            <person name="Qu J."/>
            <person name="Dugan S."/>
            <person name="Lee S.L."/>
            <person name="Chao H."/>
            <person name="Dinh H."/>
            <person name="Han Y."/>
            <person name="Doddapaneni H."/>
            <person name="Worley K.C."/>
            <person name="Muzny D.M."/>
            <person name="Gibbs R.A."/>
            <person name="Richards S."/>
        </authorList>
    </citation>
    <scope>NUCLEOTIDE SEQUENCE</scope>
    <source>
        <strain evidence="2">HAZT.00-mixed</strain>
        <tissue evidence="2">Whole organism</tissue>
    </source>
</reference>
<gene>
    <name evidence="2" type="ORF">HAZT_HAZT003287</name>
</gene>
<proteinExistence type="predicted"/>
<organism evidence="2">
    <name type="scientific">Hyalella azteca</name>
    <name type="common">Amphipod</name>
    <dbReference type="NCBI Taxonomy" id="294128"/>
    <lineage>
        <taxon>Eukaryota</taxon>
        <taxon>Metazoa</taxon>
        <taxon>Ecdysozoa</taxon>
        <taxon>Arthropoda</taxon>
        <taxon>Crustacea</taxon>
        <taxon>Multicrustacea</taxon>
        <taxon>Malacostraca</taxon>
        <taxon>Eumalacostraca</taxon>
        <taxon>Peracarida</taxon>
        <taxon>Amphipoda</taxon>
        <taxon>Senticaudata</taxon>
        <taxon>Talitrida</taxon>
        <taxon>Talitroidea</taxon>
        <taxon>Hyalellidae</taxon>
        <taxon>Hyalella</taxon>
    </lineage>
</organism>
<name>A0A6A0H6Z8_HYAAZ</name>
<keyword evidence="1" id="KW-0732">Signal</keyword>
<feature type="signal peptide" evidence="1">
    <location>
        <begin position="1"/>
        <end position="19"/>
    </location>
</feature>
<reference evidence="2" key="3">
    <citation type="submission" date="2019-06" db="EMBL/GenBank/DDBJ databases">
        <authorList>
            <person name="Poynton C."/>
            <person name="Hasenbein S."/>
            <person name="Benoit J.B."/>
            <person name="Sepulveda M.S."/>
            <person name="Poelchau M.F."/>
            <person name="Murali S.C."/>
            <person name="Chen S."/>
            <person name="Glastad K.M."/>
            <person name="Werren J.H."/>
            <person name="Vineis J.H."/>
            <person name="Bowen J.L."/>
            <person name="Friedrich M."/>
            <person name="Jones J."/>
            <person name="Robertson H.M."/>
            <person name="Feyereisen R."/>
            <person name="Mechler-Hickson A."/>
            <person name="Mathers N."/>
            <person name="Lee C.E."/>
            <person name="Colbourne J.K."/>
            <person name="Biales A."/>
            <person name="Johnston J.S."/>
            <person name="Wellborn G.A."/>
            <person name="Rosendale A.J."/>
            <person name="Cridge A.G."/>
            <person name="Munoz-Torres M.C."/>
            <person name="Bain P.A."/>
            <person name="Manny A.R."/>
            <person name="Major K.M."/>
            <person name="Lambert F.N."/>
            <person name="Vulpe C.D."/>
            <person name="Tuck P."/>
            <person name="Blalock B.J."/>
            <person name="Lin Y.-Y."/>
            <person name="Smith M.E."/>
            <person name="Ochoa-Acuna H."/>
            <person name="Chen M.-J.M."/>
            <person name="Childers C.P."/>
            <person name="Qu J."/>
            <person name="Dugan S."/>
            <person name="Lee S.L."/>
            <person name="Chao H."/>
            <person name="Dinh H."/>
            <person name="Han Y."/>
            <person name="Doddapaneni H."/>
            <person name="Worley K.C."/>
            <person name="Muzny D.M."/>
            <person name="Gibbs R.A."/>
            <person name="Richards S."/>
        </authorList>
    </citation>
    <scope>NUCLEOTIDE SEQUENCE</scope>
    <source>
        <strain evidence="2">HAZT.00-mixed</strain>
        <tissue evidence="2">Whole organism</tissue>
    </source>
</reference>
<comment type="caution">
    <text evidence="2">The sequence shown here is derived from an EMBL/GenBank/DDBJ whole genome shotgun (WGS) entry which is preliminary data.</text>
</comment>
<evidence type="ECO:0000256" key="1">
    <source>
        <dbReference type="SAM" id="SignalP"/>
    </source>
</evidence>
<evidence type="ECO:0008006" key="3">
    <source>
        <dbReference type="Google" id="ProtNLM"/>
    </source>
</evidence>
<reference evidence="2" key="1">
    <citation type="submission" date="2014-08" db="EMBL/GenBank/DDBJ databases">
        <authorList>
            <person name="Murali S."/>
            <person name="Richards S."/>
            <person name="Bandaranaike D."/>
            <person name="Bellair M."/>
            <person name="Blankenburg K."/>
            <person name="Chao H."/>
            <person name="Dinh H."/>
            <person name="Doddapaneni H."/>
            <person name="Dugan-Rocha S."/>
            <person name="Elkadiri S."/>
            <person name="Gnanaolivu R."/>
            <person name="Hughes D."/>
            <person name="Lee S."/>
            <person name="Li M."/>
            <person name="Ming W."/>
            <person name="Munidasa M."/>
            <person name="Muniz J."/>
            <person name="Nguyen L."/>
            <person name="Osuji N."/>
            <person name="Pu L.-L."/>
            <person name="Puazo M."/>
            <person name="Skinner E."/>
            <person name="Qu C."/>
            <person name="Quiroz J."/>
            <person name="Raj R."/>
            <person name="Weissenberger G."/>
            <person name="Xin Y."/>
            <person name="Zou X."/>
            <person name="Han Y."/>
            <person name="Worley K."/>
            <person name="Muzny D."/>
            <person name="Gibbs R."/>
        </authorList>
    </citation>
    <scope>NUCLEOTIDE SEQUENCE</scope>
    <source>
        <strain evidence="2">HAZT.00-mixed</strain>
        <tissue evidence="2">Whole organism</tissue>
    </source>
</reference>
<dbReference type="Gene3D" id="3.40.50.2000">
    <property type="entry name" value="Glycogen Phosphorylase B"/>
    <property type="match status" value="1"/>
</dbReference>
<feature type="chain" id="PRO_5025438045" description="UDP-glycosyltransferase" evidence="1">
    <location>
        <begin position="20"/>
        <end position="215"/>
    </location>
</feature>
<dbReference type="OrthoDB" id="5835829at2759"/>
<dbReference type="SUPFAM" id="SSF53756">
    <property type="entry name" value="UDP-Glycosyltransferase/glycogen phosphorylase"/>
    <property type="match status" value="1"/>
</dbReference>